<evidence type="ECO:0000256" key="1">
    <source>
        <dbReference type="ARBA" id="ARBA00023015"/>
    </source>
</evidence>
<dbReference type="Gene3D" id="3.30.450.40">
    <property type="match status" value="1"/>
</dbReference>
<gene>
    <name evidence="5" type="ORF">DB32_007925</name>
</gene>
<dbReference type="SUPFAM" id="SSF55781">
    <property type="entry name" value="GAF domain-like"/>
    <property type="match status" value="1"/>
</dbReference>
<evidence type="ECO:0000259" key="4">
    <source>
        <dbReference type="PROSITE" id="PS50043"/>
    </source>
</evidence>
<feature type="domain" description="HTH luxR-type" evidence="4">
    <location>
        <begin position="185"/>
        <end position="250"/>
    </location>
</feature>
<dbReference type="InterPro" id="IPR016032">
    <property type="entry name" value="Sig_transdc_resp-reg_C-effctor"/>
</dbReference>
<evidence type="ECO:0000313" key="5">
    <source>
        <dbReference type="EMBL" id="AKF10776.1"/>
    </source>
</evidence>
<evidence type="ECO:0000256" key="3">
    <source>
        <dbReference type="ARBA" id="ARBA00023163"/>
    </source>
</evidence>
<dbReference type="SMART" id="SM00421">
    <property type="entry name" value="HTH_LUXR"/>
    <property type="match status" value="1"/>
</dbReference>
<dbReference type="RefSeq" id="WP_053237712.1">
    <property type="nucleotide sequence ID" value="NZ_CP011125.1"/>
</dbReference>
<name>A0A0F6YN19_9BACT</name>
<dbReference type="Pfam" id="PF00196">
    <property type="entry name" value="GerE"/>
    <property type="match status" value="1"/>
</dbReference>
<dbReference type="KEGG" id="samy:DB32_007925"/>
<dbReference type="AlphaFoldDB" id="A0A0F6YN19"/>
<dbReference type="GO" id="GO:0003677">
    <property type="term" value="F:DNA binding"/>
    <property type="evidence" value="ECO:0007669"/>
    <property type="project" value="UniProtKB-KW"/>
</dbReference>
<dbReference type="Proteomes" id="UP000034883">
    <property type="component" value="Chromosome"/>
</dbReference>
<dbReference type="PROSITE" id="PS50043">
    <property type="entry name" value="HTH_LUXR_2"/>
    <property type="match status" value="1"/>
</dbReference>
<dbReference type="InterPro" id="IPR000792">
    <property type="entry name" value="Tscrpt_reg_LuxR_C"/>
</dbReference>
<dbReference type="InterPro" id="IPR036388">
    <property type="entry name" value="WH-like_DNA-bd_sf"/>
</dbReference>
<dbReference type="OrthoDB" id="3208680at2"/>
<reference evidence="5 6" key="1">
    <citation type="submission" date="2015-03" db="EMBL/GenBank/DDBJ databases">
        <title>Genome assembly of Sandaracinus amylolyticus DSM 53668.</title>
        <authorList>
            <person name="Sharma G."/>
            <person name="Subramanian S."/>
        </authorList>
    </citation>
    <scope>NUCLEOTIDE SEQUENCE [LARGE SCALE GENOMIC DNA]</scope>
    <source>
        <strain evidence="5 6">DSM 53668</strain>
    </source>
</reference>
<dbReference type="GO" id="GO:0006355">
    <property type="term" value="P:regulation of DNA-templated transcription"/>
    <property type="evidence" value="ECO:0007669"/>
    <property type="project" value="InterPro"/>
</dbReference>
<dbReference type="Gene3D" id="1.10.10.10">
    <property type="entry name" value="Winged helix-like DNA-binding domain superfamily/Winged helix DNA-binding domain"/>
    <property type="match status" value="1"/>
</dbReference>
<dbReference type="STRING" id="927083.DB32_007925"/>
<protein>
    <recommendedName>
        <fullName evidence="4">HTH luxR-type domain-containing protein</fullName>
    </recommendedName>
</protein>
<dbReference type="PANTHER" id="PTHR44688:SF16">
    <property type="entry name" value="DNA-BINDING TRANSCRIPTIONAL ACTIVATOR DEVR_DOSR"/>
    <property type="match status" value="1"/>
</dbReference>
<dbReference type="PROSITE" id="PS00622">
    <property type="entry name" value="HTH_LUXR_1"/>
    <property type="match status" value="1"/>
</dbReference>
<keyword evidence="2" id="KW-0238">DNA-binding</keyword>
<proteinExistence type="predicted"/>
<dbReference type="SUPFAM" id="SSF46894">
    <property type="entry name" value="C-terminal effector domain of the bipartite response regulators"/>
    <property type="match status" value="1"/>
</dbReference>
<dbReference type="PRINTS" id="PR00038">
    <property type="entry name" value="HTHLUXR"/>
</dbReference>
<evidence type="ECO:0000313" key="6">
    <source>
        <dbReference type="Proteomes" id="UP000034883"/>
    </source>
</evidence>
<organism evidence="5 6">
    <name type="scientific">Sandaracinus amylolyticus</name>
    <dbReference type="NCBI Taxonomy" id="927083"/>
    <lineage>
        <taxon>Bacteria</taxon>
        <taxon>Pseudomonadati</taxon>
        <taxon>Myxococcota</taxon>
        <taxon>Polyangia</taxon>
        <taxon>Polyangiales</taxon>
        <taxon>Sandaracinaceae</taxon>
        <taxon>Sandaracinus</taxon>
    </lineage>
</organism>
<keyword evidence="6" id="KW-1185">Reference proteome</keyword>
<sequence length="251" mass="26846">MRVDDLARCIALLAASAPDLRTYRDGVLDALAARGLFDAAMMHAGSPRVPLETAAVRGLDPARLAASTVRWDAWAVELGRLRDVALARGGVASDREALPTRGAARVAFDAAMRAALGRRPRATALVHLVVRGRIVALLVLVRWRDRPYDEAELSLLRALAPMLAAGDALHARLDGAPRAAVMARLVCSDGRLTPRQRQIVEHVALGHTNAAIASALELSPNTVRNLLASVMKRLGAANRADVVRLAVLRPD</sequence>
<dbReference type="PANTHER" id="PTHR44688">
    <property type="entry name" value="DNA-BINDING TRANSCRIPTIONAL ACTIVATOR DEVR_DOSR"/>
    <property type="match status" value="1"/>
</dbReference>
<dbReference type="CDD" id="cd06170">
    <property type="entry name" value="LuxR_C_like"/>
    <property type="match status" value="1"/>
</dbReference>
<accession>A0A0F6YN19</accession>
<keyword evidence="1" id="KW-0805">Transcription regulation</keyword>
<evidence type="ECO:0000256" key="2">
    <source>
        <dbReference type="ARBA" id="ARBA00023125"/>
    </source>
</evidence>
<keyword evidence="3" id="KW-0804">Transcription</keyword>
<dbReference type="InterPro" id="IPR029016">
    <property type="entry name" value="GAF-like_dom_sf"/>
</dbReference>
<dbReference type="EMBL" id="CP011125">
    <property type="protein sequence ID" value="AKF10776.1"/>
    <property type="molecule type" value="Genomic_DNA"/>
</dbReference>